<proteinExistence type="predicted"/>
<dbReference type="AlphaFoldDB" id="A0A151MZY8"/>
<name>A0A151MZY8_ALLMI</name>
<keyword evidence="3" id="KW-1185">Reference proteome</keyword>
<reference evidence="2 3" key="1">
    <citation type="journal article" date="2012" name="Genome Biol.">
        <title>Sequencing three crocodilian genomes to illuminate the evolution of archosaurs and amniotes.</title>
        <authorList>
            <person name="St John J.A."/>
            <person name="Braun E.L."/>
            <person name="Isberg S.R."/>
            <person name="Miles L.G."/>
            <person name="Chong A.Y."/>
            <person name="Gongora J."/>
            <person name="Dalzell P."/>
            <person name="Moran C."/>
            <person name="Bed'hom B."/>
            <person name="Abzhanov A."/>
            <person name="Burgess S.C."/>
            <person name="Cooksey A.M."/>
            <person name="Castoe T.A."/>
            <person name="Crawford N.G."/>
            <person name="Densmore L.D."/>
            <person name="Drew J.C."/>
            <person name="Edwards S.V."/>
            <person name="Faircloth B.C."/>
            <person name="Fujita M.K."/>
            <person name="Greenwold M.J."/>
            <person name="Hoffmann F.G."/>
            <person name="Howard J.M."/>
            <person name="Iguchi T."/>
            <person name="Janes D.E."/>
            <person name="Khan S.Y."/>
            <person name="Kohno S."/>
            <person name="de Koning A.J."/>
            <person name="Lance S.L."/>
            <person name="McCarthy F.M."/>
            <person name="McCormack J.E."/>
            <person name="Merchant M.E."/>
            <person name="Peterson D.G."/>
            <person name="Pollock D.D."/>
            <person name="Pourmand N."/>
            <person name="Raney B.J."/>
            <person name="Roessler K.A."/>
            <person name="Sanford J.R."/>
            <person name="Sawyer R.H."/>
            <person name="Schmidt C.J."/>
            <person name="Triplett E.W."/>
            <person name="Tuberville T.D."/>
            <person name="Venegas-Anaya M."/>
            <person name="Howard J.T."/>
            <person name="Jarvis E.D."/>
            <person name="Guillette L.J.Jr."/>
            <person name="Glenn T.C."/>
            <person name="Green R.E."/>
            <person name="Ray D.A."/>
        </authorList>
    </citation>
    <scope>NUCLEOTIDE SEQUENCE [LARGE SCALE GENOMIC DNA]</scope>
    <source>
        <strain evidence="2">KSC_2009_1</strain>
    </source>
</reference>
<dbReference type="Proteomes" id="UP000050525">
    <property type="component" value="Unassembled WGS sequence"/>
</dbReference>
<feature type="region of interest" description="Disordered" evidence="1">
    <location>
        <begin position="1"/>
        <end position="23"/>
    </location>
</feature>
<evidence type="ECO:0000256" key="1">
    <source>
        <dbReference type="SAM" id="MobiDB-lite"/>
    </source>
</evidence>
<organism evidence="2 3">
    <name type="scientific">Alligator mississippiensis</name>
    <name type="common">American alligator</name>
    <dbReference type="NCBI Taxonomy" id="8496"/>
    <lineage>
        <taxon>Eukaryota</taxon>
        <taxon>Metazoa</taxon>
        <taxon>Chordata</taxon>
        <taxon>Craniata</taxon>
        <taxon>Vertebrata</taxon>
        <taxon>Euteleostomi</taxon>
        <taxon>Archelosauria</taxon>
        <taxon>Archosauria</taxon>
        <taxon>Crocodylia</taxon>
        <taxon>Alligatoridae</taxon>
        <taxon>Alligatorinae</taxon>
        <taxon>Alligator</taxon>
    </lineage>
</organism>
<protein>
    <submittedName>
        <fullName evidence="2">Uncharacterized protein</fullName>
    </submittedName>
</protein>
<accession>A0A151MZY8</accession>
<dbReference type="EMBL" id="AKHW03004368">
    <property type="protein sequence ID" value="KYO30047.1"/>
    <property type="molecule type" value="Genomic_DNA"/>
</dbReference>
<comment type="caution">
    <text evidence="2">The sequence shown here is derived from an EMBL/GenBank/DDBJ whole genome shotgun (WGS) entry which is preliminary data.</text>
</comment>
<gene>
    <name evidence="2" type="ORF">Y1Q_0000359</name>
</gene>
<evidence type="ECO:0000313" key="2">
    <source>
        <dbReference type="EMBL" id="KYO30047.1"/>
    </source>
</evidence>
<evidence type="ECO:0000313" key="3">
    <source>
        <dbReference type="Proteomes" id="UP000050525"/>
    </source>
</evidence>
<sequence length="81" mass="8471">MATSRGRSVEAVGQSIRVGSERSAEYESPTGHCFPWASCSAPNPFGRDSGLQAFRLAQHPSNQRVSELTSAGSGNSDGSSL</sequence>
<feature type="region of interest" description="Disordered" evidence="1">
    <location>
        <begin position="60"/>
        <end position="81"/>
    </location>
</feature>